<name>A0A841H7H8_9BACT</name>
<feature type="transmembrane region" description="Helical" evidence="1">
    <location>
        <begin position="48"/>
        <end position="68"/>
    </location>
</feature>
<dbReference type="PANTHER" id="PTHR34220">
    <property type="entry name" value="SENSOR HISTIDINE KINASE YPDA"/>
    <property type="match status" value="1"/>
</dbReference>
<keyword evidence="1" id="KW-1133">Transmembrane helix</keyword>
<comment type="caution">
    <text evidence="3">The sequence shown here is derived from an EMBL/GenBank/DDBJ whole genome shotgun (WGS) entry which is preliminary data.</text>
</comment>
<keyword evidence="3" id="KW-0808">Transferase</keyword>
<organism evidence="3 4">
    <name type="scientific">Longimicrobium terrae</name>
    <dbReference type="NCBI Taxonomy" id="1639882"/>
    <lineage>
        <taxon>Bacteria</taxon>
        <taxon>Pseudomonadati</taxon>
        <taxon>Gemmatimonadota</taxon>
        <taxon>Longimicrobiia</taxon>
        <taxon>Longimicrobiales</taxon>
        <taxon>Longimicrobiaceae</taxon>
        <taxon>Longimicrobium</taxon>
    </lineage>
</organism>
<evidence type="ECO:0000313" key="4">
    <source>
        <dbReference type="Proteomes" id="UP000582837"/>
    </source>
</evidence>
<gene>
    <name evidence="3" type="ORF">HNQ61_005553</name>
</gene>
<proteinExistence type="predicted"/>
<dbReference type="AlphaFoldDB" id="A0A841H7H8"/>
<keyword evidence="1" id="KW-0812">Transmembrane</keyword>
<reference evidence="3 4" key="1">
    <citation type="submission" date="2020-08" db="EMBL/GenBank/DDBJ databases">
        <title>Genomic Encyclopedia of Type Strains, Phase IV (KMG-IV): sequencing the most valuable type-strain genomes for metagenomic binning, comparative biology and taxonomic classification.</title>
        <authorList>
            <person name="Goeker M."/>
        </authorList>
    </citation>
    <scope>NUCLEOTIDE SEQUENCE [LARGE SCALE GENOMIC DNA]</scope>
    <source>
        <strain evidence="3 4">DSM 29007</strain>
    </source>
</reference>
<feature type="transmembrane region" description="Helical" evidence="1">
    <location>
        <begin position="15"/>
        <end position="36"/>
    </location>
</feature>
<dbReference type="GO" id="GO:0016301">
    <property type="term" value="F:kinase activity"/>
    <property type="evidence" value="ECO:0007669"/>
    <property type="project" value="UniProtKB-KW"/>
</dbReference>
<dbReference type="Pfam" id="PF06580">
    <property type="entry name" value="His_kinase"/>
    <property type="match status" value="1"/>
</dbReference>
<evidence type="ECO:0000256" key="1">
    <source>
        <dbReference type="SAM" id="Phobius"/>
    </source>
</evidence>
<feature type="transmembrane region" description="Helical" evidence="1">
    <location>
        <begin position="114"/>
        <end position="140"/>
    </location>
</feature>
<feature type="transmembrane region" description="Helical" evidence="1">
    <location>
        <begin position="80"/>
        <end position="102"/>
    </location>
</feature>
<dbReference type="InterPro" id="IPR050640">
    <property type="entry name" value="Bact_2-comp_sensor_kinase"/>
</dbReference>
<evidence type="ECO:0000313" key="3">
    <source>
        <dbReference type="EMBL" id="MBB6073874.1"/>
    </source>
</evidence>
<keyword evidence="3" id="KW-0418">Kinase</keyword>
<sequence length="361" mass="38593">MAGPREPAILRPRTLAAFYLAFWAGAFCFSLFAYHFAGTFSHPTQSAVFDMGTWMVVSALGCSIGYMLPMEQGPTWRQAFALAAGALAVGFVRALLIELLASRYGWVTGGLLNLYLVGIGADLLINVSFVGMGSALSGAIRNHHEQVRMAALEDELAASRAAAMRAHLRPGIVLRAMESMADQLLSDPDGATGRVMSLSALLNLQLQRARQSRVSVDEELEFIHAYVEMDRAAAGSTIHLRVQAGDAALALPIPPNCISILLESVLRARPEAATDVVVEIEVRVVGERLEIVVRDDLAVGASARNAQGWEAVSDLSASLAAQFGPGAIPRFADRAEGVESRVSIPIGRLEERAGLREDADG</sequence>
<dbReference type="EMBL" id="JACHIA010000032">
    <property type="protein sequence ID" value="MBB6073874.1"/>
    <property type="molecule type" value="Genomic_DNA"/>
</dbReference>
<protein>
    <submittedName>
        <fullName evidence="3">LytS/YehU family sensor histidine kinase</fullName>
    </submittedName>
</protein>
<keyword evidence="4" id="KW-1185">Reference proteome</keyword>
<dbReference type="InterPro" id="IPR010559">
    <property type="entry name" value="Sig_transdc_His_kin_internal"/>
</dbReference>
<dbReference type="RefSeq" id="WP_170038968.1">
    <property type="nucleotide sequence ID" value="NZ_JABDTL010000002.1"/>
</dbReference>
<dbReference type="PANTHER" id="PTHR34220:SF7">
    <property type="entry name" value="SENSOR HISTIDINE KINASE YPDA"/>
    <property type="match status" value="1"/>
</dbReference>
<feature type="domain" description="Signal transduction histidine kinase internal region" evidence="2">
    <location>
        <begin position="162"/>
        <end position="232"/>
    </location>
</feature>
<dbReference type="Proteomes" id="UP000582837">
    <property type="component" value="Unassembled WGS sequence"/>
</dbReference>
<evidence type="ECO:0000259" key="2">
    <source>
        <dbReference type="Pfam" id="PF06580"/>
    </source>
</evidence>
<keyword evidence="1" id="KW-0472">Membrane</keyword>
<accession>A0A841H7H8</accession>